<evidence type="ECO:0000256" key="12">
    <source>
        <dbReference type="SAM" id="Phobius"/>
    </source>
</evidence>
<evidence type="ECO:0000256" key="2">
    <source>
        <dbReference type="ARBA" id="ARBA00022448"/>
    </source>
</evidence>
<keyword evidence="10" id="KW-0407">Ion channel</keyword>
<keyword evidence="6 12" id="KW-1133">Transmembrane helix</keyword>
<dbReference type="PROSITE" id="PS50297">
    <property type="entry name" value="ANK_REP_REGION"/>
    <property type="match status" value="3"/>
</dbReference>
<feature type="repeat" description="ANK" evidence="11">
    <location>
        <begin position="72"/>
        <end position="104"/>
    </location>
</feature>
<comment type="subcellular location">
    <subcellularLocation>
        <location evidence="1">Membrane</location>
        <topology evidence="1">Multi-pass membrane protein</topology>
    </subcellularLocation>
</comment>
<keyword evidence="3" id="KW-0716">Sensory transduction</keyword>
<sequence>MPEYLTLNTMEAAAAKHAHDTAGGHKDEIAESLLSAVNSGHPDYIIAKDLRTKLQRDGAKYDLDHLYSDAKVKGTLLHYVAKKNLPKVAELLIENGANPNSRDLSGKKFCPLHCAAEKGNAQVIQKLLDCGANPNVTESGQGHTALHLLSEKWRPKDNNNEDEFKECLDILLRNQKININIQNKEKSSPIFRAATRGWEYMVQQLILNGADLQKNGRDNVTDKEYIYAKLPGLLEAIDISQLVTERPRQFYSELKTCMNLLDINKFNTILTEINDLEKLSIIDSEEDQNMTLLQYACDNGLTDFVEKLLTNNANPIKVDKTNFYTPILYASEKGYHKTLDAINKMGKLHQGLKQTDKRQETSIHKVVKQINKKEGTDYKKCLEILLQYNDQDKTYLDIDATDKYGNTPLHHAALHENQNCAKLLLLNGAHLGIKNDLGILAITNIKASILEDVLDNSITLNNGVENDINDLEVVLNYSAFAPNEGSQEPETECLKFLSSSYTHRHLLRHPIINTFLSLKWQKISKYYTFNLIAYIVYLILLTSYILIYHGRIIEQDASAQAIYINKTTESKPDQNQLSDIRALKVALQLIITLITVCIGIKEFIQLILSWNSYVTSFKNWLEISIVIMTVVLLFVPLSSSVQHSLSAWIVLFSWTIFILILGCHPSLAIYITMFRRVTHNFTKFIFLFSFMILAFSLSFYLIFQVDENFMTIPRTILKTIAMSTGELEYTDLPFTEFPVTSQILFVLFILFILMVIMNLINGLAVSDIHMIQQEAEIYSYKNRVELISYLESVFLTDISFFRLESCISFQKWFGPRTLLMLPCLKNHSIKMYPNRIQNKKSTNKK</sequence>
<evidence type="ECO:0000256" key="5">
    <source>
        <dbReference type="ARBA" id="ARBA00022737"/>
    </source>
</evidence>
<evidence type="ECO:0000313" key="15">
    <source>
        <dbReference type="Proteomes" id="UP001497623"/>
    </source>
</evidence>
<dbReference type="PROSITE" id="PS50088">
    <property type="entry name" value="ANK_REPEAT"/>
    <property type="match status" value="3"/>
</dbReference>
<dbReference type="PANTHER" id="PTHR47143:SF4">
    <property type="entry name" value="TRANSIENT RECEPTOR POTENTIAL CATION CHANNEL PROTEIN PAINLESS"/>
    <property type="match status" value="1"/>
</dbReference>
<evidence type="ECO:0000256" key="7">
    <source>
        <dbReference type="ARBA" id="ARBA00023043"/>
    </source>
</evidence>
<feature type="non-terminal residue" evidence="14">
    <location>
        <position position="845"/>
    </location>
</feature>
<name>A0AAV2QVH0_MEGNR</name>
<evidence type="ECO:0000256" key="8">
    <source>
        <dbReference type="ARBA" id="ARBA00023065"/>
    </source>
</evidence>
<feature type="transmembrane region" description="Helical" evidence="12">
    <location>
        <begin position="526"/>
        <end position="547"/>
    </location>
</feature>
<comment type="caution">
    <text evidence="14">The sequence shown here is derived from an EMBL/GenBank/DDBJ whole genome shotgun (WGS) entry which is preliminary data.</text>
</comment>
<dbReference type="Gene3D" id="1.25.40.20">
    <property type="entry name" value="Ankyrin repeat-containing domain"/>
    <property type="match status" value="2"/>
</dbReference>
<protein>
    <recommendedName>
        <fullName evidence="13">Ion transport domain-containing protein</fullName>
    </recommendedName>
</protein>
<feature type="domain" description="Ion transport" evidence="13">
    <location>
        <begin position="576"/>
        <end position="775"/>
    </location>
</feature>
<keyword evidence="4 12" id="KW-0812">Transmembrane</keyword>
<dbReference type="GO" id="GO:0005216">
    <property type="term" value="F:monoatomic ion channel activity"/>
    <property type="evidence" value="ECO:0007669"/>
    <property type="project" value="InterPro"/>
</dbReference>
<reference evidence="14 15" key="1">
    <citation type="submission" date="2024-05" db="EMBL/GenBank/DDBJ databases">
        <authorList>
            <person name="Wallberg A."/>
        </authorList>
    </citation>
    <scope>NUCLEOTIDE SEQUENCE [LARGE SCALE GENOMIC DNA]</scope>
</reference>
<organism evidence="14 15">
    <name type="scientific">Meganyctiphanes norvegica</name>
    <name type="common">Northern krill</name>
    <name type="synonym">Thysanopoda norvegica</name>
    <dbReference type="NCBI Taxonomy" id="48144"/>
    <lineage>
        <taxon>Eukaryota</taxon>
        <taxon>Metazoa</taxon>
        <taxon>Ecdysozoa</taxon>
        <taxon>Arthropoda</taxon>
        <taxon>Crustacea</taxon>
        <taxon>Multicrustacea</taxon>
        <taxon>Malacostraca</taxon>
        <taxon>Eumalacostraca</taxon>
        <taxon>Eucarida</taxon>
        <taxon>Euphausiacea</taxon>
        <taxon>Euphausiidae</taxon>
        <taxon>Meganyctiphanes</taxon>
    </lineage>
</organism>
<evidence type="ECO:0000256" key="10">
    <source>
        <dbReference type="ARBA" id="ARBA00023303"/>
    </source>
</evidence>
<keyword evidence="15" id="KW-1185">Reference proteome</keyword>
<evidence type="ECO:0000313" key="14">
    <source>
        <dbReference type="EMBL" id="CAL4102944.1"/>
    </source>
</evidence>
<evidence type="ECO:0000259" key="13">
    <source>
        <dbReference type="Pfam" id="PF00520"/>
    </source>
</evidence>
<dbReference type="InterPro" id="IPR002110">
    <property type="entry name" value="Ankyrin_rpt"/>
</dbReference>
<keyword evidence="5" id="KW-0677">Repeat</keyword>
<evidence type="ECO:0000256" key="6">
    <source>
        <dbReference type="ARBA" id="ARBA00022989"/>
    </source>
</evidence>
<feature type="transmembrane region" description="Helical" evidence="12">
    <location>
        <begin position="645"/>
        <end position="672"/>
    </location>
</feature>
<evidence type="ECO:0000256" key="11">
    <source>
        <dbReference type="PROSITE-ProRule" id="PRU00023"/>
    </source>
</evidence>
<evidence type="ECO:0000256" key="9">
    <source>
        <dbReference type="ARBA" id="ARBA00023136"/>
    </source>
</evidence>
<evidence type="ECO:0000256" key="3">
    <source>
        <dbReference type="ARBA" id="ARBA00022606"/>
    </source>
</evidence>
<feature type="repeat" description="ANK" evidence="11">
    <location>
        <begin position="404"/>
        <end position="436"/>
    </location>
</feature>
<gene>
    <name evidence="14" type="ORF">MNOR_LOCUS17437</name>
</gene>
<dbReference type="InterPro" id="IPR036770">
    <property type="entry name" value="Ankyrin_rpt-contain_sf"/>
</dbReference>
<accession>A0AAV2QVH0</accession>
<dbReference type="PANTHER" id="PTHR47143">
    <property type="entry name" value="TRANSIENT RECEPTOR POTENTIAL CATION CHANNEL PROTEIN PAINLESS"/>
    <property type="match status" value="1"/>
</dbReference>
<dbReference type="SMART" id="SM00248">
    <property type="entry name" value="ANK"/>
    <property type="match status" value="8"/>
</dbReference>
<dbReference type="Proteomes" id="UP001497623">
    <property type="component" value="Unassembled WGS sequence"/>
</dbReference>
<dbReference type="GO" id="GO:0034703">
    <property type="term" value="C:cation channel complex"/>
    <property type="evidence" value="ECO:0007669"/>
    <property type="project" value="UniProtKB-ARBA"/>
</dbReference>
<dbReference type="EMBL" id="CAXKWB010011985">
    <property type="protein sequence ID" value="CAL4102944.1"/>
    <property type="molecule type" value="Genomic_DNA"/>
</dbReference>
<dbReference type="Pfam" id="PF00520">
    <property type="entry name" value="Ion_trans"/>
    <property type="match status" value="1"/>
</dbReference>
<keyword evidence="7 11" id="KW-0040">ANK repeat</keyword>
<keyword evidence="2" id="KW-0813">Transport</keyword>
<evidence type="ECO:0000256" key="1">
    <source>
        <dbReference type="ARBA" id="ARBA00004141"/>
    </source>
</evidence>
<feature type="transmembrane region" description="Helical" evidence="12">
    <location>
        <begin position="743"/>
        <end position="764"/>
    </location>
</feature>
<feature type="transmembrane region" description="Helical" evidence="12">
    <location>
        <begin position="684"/>
        <end position="703"/>
    </location>
</feature>
<evidence type="ECO:0000256" key="4">
    <source>
        <dbReference type="ARBA" id="ARBA00022692"/>
    </source>
</evidence>
<dbReference type="AlphaFoldDB" id="A0AAV2QVH0"/>
<feature type="transmembrane region" description="Helical" evidence="12">
    <location>
        <begin position="620"/>
        <end position="639"/>
    </location>
</feature>
<proteinExistence type="predicted"/>
<feature type="repeat" description="ANK" evidence="11">
    <location>
        <begin position="107"/>
        <end position="139"/>
    </location>
</feature>
<dbReference type="InterPro" id="IPR005821">
    <property type="entry name" value="Ion_trans_dom"/>
</dbReference>
<keyword evidence="9 12" id="KW-0472">Membrane</keyword>
<dbReference type="Pfam" id="PF12796">
    <property type="entry name" value="Ank_2"/>
    <property type="match status" value="2"/>
</dbReference>
<dbReference type="InterPro" id="IPR052076">
    <property type="entry name" value="TRP_cation_channel"/>
</dbReference>
<dbReference type="SUPFAM" id="SSF48403">
    <property type="entry name" value="Ankyrin repeat"/>
    <property type="match status" value="2"/>
</dbReference>
<keyword evidence="8" id="KW-0406">Ion transport</keyword>